<keyword evidence="3" id="KW-1185">Reference proteome</keyword>
<evidence type="ECO:0000313" key="2">
    <source>
        <dbReference type="EMBL" id="CAI9738554.1"/>
    </source>
</evidence>
<accession>A0AA36BR22</accession>
<gene>
    <name evidence="2" type="ORF">OCTVUL_1B003770</name>
</gene>
<feature type="region of interest" description="Disordered" evidence="1">
    <location>
        <begin position="83"/>
        <end position="104"/>
    </location>
</feature>
<sequence>MGHSRPVVGFSFIAVEVTTREEWTEEGGDGKRRRGGGEKIWEWKENNRNDTPFDALTNAKSFSSDIIRHTSRISCLPVLSPSNFHCDDNDDDDDSVNEEITNET</sequence>
<feature type="compositionally biased region" description="Acidic residues" evidence="1">
    <location>
        <begin position="88"/>
        <end position="104"/>
    </location>
</feature>
<name>A0AA36BR22_OCTVU</name>
<evidence type="ECO:0000256" key="1">
    <source>
        <dbReference type="SAM" id="MobiDB-lite"/>
    </source>
</evidence>
<dbReference type="Proteomes" id="UP001162480">
    <property type="component" value="Chromosome 21"/>
</dbReference>
<organism evidence="2 3">
    <name type="scientific">Octopus vulgaris</name>
    <name type="common">Common octopus</name>
    <dbReference type="NCBI Taxonomy" id="6645"/>
    <lineage>
        <taxon>Eukaryota</taxon>
        <taxon>Metazoa</taxon>
        <taxon>Spiralia</taxon>
        <taxon>Lophotrochozoa</taxon>
        <taxon>Mollusca</taxon>
        <taxon>Cephalopoda</taxon>
        <taxon>Coleoidea</taxon>
        <taxon>Octopodiformes</taxon>
        <taxon>Octopoda</taxon>
        <taxon>Incirrata</taxon>
        <taxon>Octopodidae</taxon>
        <taxon>Octopus</taxon>
    </lineage>
</organism>
<proteinExistence type="predicted"/>
<dbReference type="AlphaFoldDB" id="A0AA36BR22"/>
<reference evidence="2" key="1">
    <citation type="submission" date="2023-08" db="EMBL/GenBank/DDBJ databases">
        <authorList>
            <person name="Alioto T."/>
            <person name="Alioto T."/>
            <person name="Gomez Garrido J."/>
        </authorList>
    </citation>
    <scope>NUCLEOTIDE SEQUENCE</scope>
</reference>
<evidence type="ECO:0000313" key="3">
    <source>
        <dbReference type="Proteomes" id="UP001162480"/>
    </source>
</evidence>
<protein>
    <submittedName>
        <fullName evidence="2">Uncharacterized protein</fullName>
    </submittedName>
</protein>
<dbReference type="EMBL" id="OX597834">
    <property type="protein sequence ID" value="CAI9738554.1"/>
    <property type="molecule type" value="Genomic_DNA"/>
</dbReference>